<keyword evidence="3" id="KW-0464">Manganese</keyword>
<protein>
    <submittedName>
        <fullName evidence="5">Agmatinase</fullName>
    </submittedName>
</protein>
<accession>A0A1N6EVH6</accession>
<dbReference type="InterPro" id="IPR006035">
    <property type="entry name" value="Ureohydrolase"/>
</dbReference>
<dbReference type="EMBL" id="FSRA01000001">
    <property type="protein sequence ID" value="SIN87007.1"/>
    <property type="molecule type" value="Genomic_DNA"/>
</dbReference>
<organism evidence="5 6">
    <name type="scientific">Chitinophaga niabensis</name>
    <dbReference type="NCBI Taxonomy" id="536979"/>
    <lineage>
        <taxon>Bacteria</taxon>
        <taxon>Pseudomonadati</taxon>
        <taxon>Bacteroidota</taxon>
        <taxon>Chitinophagia</taxon>
        <taxon>Chitinophagales</taxon>
        <taxon>Chitinophagaceae</taxon>
        <taxon>Chitinophaga</taxon>
    </lineage>
</organism>
<dbReference type="PANTHER" id="PTHR11358:SF26">
    <property type="entry name" value="GUANIDINO ACID HYDROLASE, MITOCHONDRIAL"/>
    <property type="match status" value="1"/>
</dbReference>
<evidence type="ECO:0000256" key="2">
    <source>
        <dbReference type="ARBA" id="ARBA00022801"/>
    </source>
</evidence>
<comment type="similarity">
    <text evidence="4">Belongs to the arginase family.</text>
</comment>
<keyword evidence="6" id="KW-1185">Reference proteome</keyword>
<dbReference type="SUPFAM" id="SSF52768">
    <property type="entry name" value="Arginase/deacetylase"/>
    <property type="match status" value="1"/>
</dbReference>
<dbReference type="OrthoDB" id="9788689at2"/>
<feature type="binding site" evidence="3">
    <location>
        <position position="272"/>
    </location>
    <ligand>
        <name>Mn(2+)</name>
        <dbReference type="ChEBI" id="CHEBI:29035"/>
        <label>1</label>
    </ligand>
</feature>
<feature type="binding site" evidence="3">
    <location>
        <position position="155"/>
    </location>
    <ligand>
        <name>Mn(2+)</name>
        <dbReference type="ChEBI" id="CHEBI:29035"/>
        <label>1</label>
    </ligand>
</feature>
<dbReference type="RefSeq" id="WP_074238961.1">
    <property type="nucleotide sequence ID" value="NZ_FSRA01000001.1"/>
</dbReference>
<dbReference type="GO" id="GO:0033389">
    <property type="term" value="P:putrescine biosynthetic process from arginine, via agmatine"/>
    <property type="evidence" value="ECO:0007669"/>
    <property type="project" value="TreeGrafter"/>
</dbReference>
<feature type="binding site" evidence="3">
    <location>
        <position position="274"/>
    </location>
    <ligand>
        <name>Mn(2+)</name>
        <dbReference type="ChEBI" id="CHEBI:29035"/>
        <label>1</label>
    </ligand>
</feature>
<sequence length="344" mass="39229">MADLSNFDPNAPGLLSNNIFGLPFSEDEARLVLLPVPWEVTVSYNNGTARGPERIFKASHQVDLYDADVKDGWKQGFFMRESDRQLLLRSDYLRKEAELYLKFLAEGGDVKENDFLRRSLEDVNRGTQKMNDWVYAQTRELLQKGKLVGLIGGDHSTPLGYYKAIGEHKGDFGILQIDAHCDLRDSYEGFKYSHASIMYNALQEVPQLKKLVQVGIRDYCEEELEYIRKSEGKVYTFFDQEMKERLFEGESWKNICDNIVAQLPEQVYISFDIDGLDPKLCPHTGTPVAGGLEGPQVFYLFRKVLESGRKLIGFDLNEVSAGHDDWDANVGARMLFKLCNLIVK</sequence>
<dbReference type="CDD" id="cd11593">
    <property type="entry name" value="Agmatinase-like_2"/>
    <property type="match status" value="1"/>
</dbReference>
<evidence type="ECO:0000256" key="3">
    <source>
        <dbReference type="PIRSR" id="PIRSR036979-1"/>
    </source>
</evidence>
<gene>
    <name evidence="5" type="ORF">SAMN04488055_1855</name>
</gene>
<dbReference type="InterPro" id="IPR023696">
    <property type="entry name" value="Ureohydrolase_dom_sf"/>
</dbReference>
<keyword evidence="1 3" id="KW-0479">Metal-binding</keyword>
<feature type="binding site" evidence="3">
    <location>
        <position position="180"/>
    </location>
    <ligand>
        <name>Mn(2+)</name>
        <dbReference type="ChEBI" id="CHEBI:29035"/>
        <label>1</label>
    </ligand>
</feature>
<evidence type="ECO:0000256" key="4">
    <source>
        <dbReference type="PROSITE-ProRule" id="PRU00742"/>
    </source>
</evidence>
<dbReference type="Gene3D" id="3.40.800.10">
    <property type="entry name" value="Ureohydrolase domain"/>
    <property type="match status" value="1"/>
</dbReference>
<evidence type="ECO:0000256" key="1">
    <source>
        <dbReference type="ARBA" id="ARBA00022723"/>
    </source>
</evidence>
<dbReference type="PROSITE" id="PS51409">
    <property type="entry name" value="ARGINASE_2"/>
    <property type="match status" value="1"/>
</dbReference>
<feature type="binding site" evidence="3">
    <location>
        <position position="178"/>
    </location>
    <ligand>
        <name>Mn(2+)</name>
        <dbReference type="ChEBI" id="CHEBI:29035"/>
        <label>1</label>
    </ligand>
</feature>
<dbReference type="PRINTS" id="PR00116">
    <property type="entry name" value="ARGINASE"/>
</dbReference>
<dbReference type="GO" id="GO:0008783">
    <property type="term" value="F:agmatinase activity"/>
    <property type="evidence" value="ECO:0007669"/>
    <property type="project" value="TreeGrafter"/>
</dbReference>
<name>A0A1N6EVH6_9BACT</name>
<reference evidence="5 6" key="1">
    <citation type="submission" date="2016-11" db="EMBL/GenBank/DDBJ databases">
        <authorList>
            <person name="Jaros S."/>
            <person name="Januszkiewicz K."/>
            <person name="Wedrychowicz H."/>
        </authorList>
    </citation>
    <scope>NUCLEOTIDE SEQUENCE [LARGE SCALE GENOMIC DNA]</scope>
    <source>
        <strain evidence="5 6">DSM 24787</strain>
    </source>
</reference>
<dbReference type="Pfam" id="PF00491">
    <property type="entry name" value="Arginase"/>
    <property type="match status" value="1"/>
</dbReference>
<comment type="cofactor">
    <cofactor evidence="3">
        <name>Mn(2+)</name>
        <dbReference type="ChEBI" id="CHEBI:29035"/>
    </cofactor>
    <text evidence="3">Binds 2 manganese ions per subunit.</text>
</comment>
<dbReference type="AlphaFoldDB" id="A0A1N6EVH6"/>
<dbReference type="PANTHER" id="PTHR11358">
    <property type="entry name" value="ARGINASE/AGMATINASE"/>
    <property type="match status" value="1"/>
</dbReference>
<dbReference type="GO" id="GO:0046872">
    <property type="term" value="F:metal ion binding"/>
    <property type="evidence" value="ECO:0007669"/>
    <property type="project" value="UniProtKB-KW"/>
</dbReference>
<evidence type="ECO:0000313" key="5">
    <source>
        <dbReference type="EMBL" id="SIN87007.1"/>
    </source>
</evidence>
<dbReference type="PIRSF" id="PIRSF036979">
    <property type="entry name" value="Arginase"/>
    <property type="match status" value="1"/>
</dbReference>
<proteinExistence type="inferred from homology"/>
<dbReference type="Proteomes" id="UP000185003">
    <property type="component" value="Unassembled WGS sequence"/>
</dbReference>
<keyword evidence="2" id="KW-0378">Hydrolase</keyword>
<feature type="binding site" evidence="3">
    <location>
        <position position="182"/>
    </location>
    <ligand>
        <name>Mn(2+)</name>
        <dbReference type="ChEBI" id="CHEBI:29035"/>
        <label>1</label>
    </ligand>
</feature>
<evidence type="ECO:0000313" key="6">
    <source>
        <dbReference type="Proteomes" id="UP000185003"/>
    </source>
</evidence>
<dbReference type="STRING" id="536979.SAMN04488055_1855"/>